<dbReference type="GO" id="GO:0016853">
    <property type="term" value="F:isomerase activity"/>
    <property type="evidence" value="ECO:0007669"/>
    <property type="project" value="UniProtKB-KW"/>
</dbReference>
<sequence>MTEHPAHAAGRRSREAVQAKDKQAWLEVFADDAIVEDPIGPSAFDPEGQGHRARKRSRRSGTRRSPPLTRSSSTSATRSSAATKKPMSATSSSPWANTRSPPKGFHLQG</sequence>
<accession>X7ZWB0</accession>
<dbReference type="PATRIC" id="fig|1299334.3.peg.7435"/>
<feature type="region of interest" description="Disordered" evidence="1">
    <location>
        <begin position="37"/>
        <end position="109"/>
    </location>
</feature>
<feature type="compositionally biased region" description="Low complexity" evidence="1">
    <location>
        <begin position="63"/>
        <end position="86"/>
    </location>
</feature>
<dbReference type="InterPro" id="IPR032710">
    <property type="entry name" value="NTF2-like_dom_sf"/>
</dbReference>
<organism evidence="2">
    <name type="scientific">Mycobacterium xenopi 4042</name>
    <dbReference type="NCBI Taxonomy" id="1299334"/>
    <lineage>
        <taxon>Bacteria</taxon>
        <taxon>Bacillati</taxon>
        <taxon>Actinomycetota</taxon>
        <taxon>Actinomycetes</taxon>
        <taxon>Mycobacteriales</taxon>
        <taxon>Mycobacteriaceae</taxon>
        <taxon>Mycobacterium</taxon>
    </lineage>
</organism>
<name>X7ZWB0_MYCXE</name>
<comment type="caution">
    <text evidence="2">The sequence shown here is derived from an EMBL/GenBank/DDBJ whole genome shotgun (WGS) entry which is preliminary data.</text>
</comment>
<keyword evidence="2" id="KW-0413">Isomerase</keyword>
<dbReference type="EMBL" id="JAOB01000069">
    <property type="protein sequence ID" value="EUA23028.1"/>
    <property type="molecule type" value="Genomic_DNA"/>
</dbReference>
<feature type="region of interest" description="Disordered" evidence="1">
    <location>
        <begin position="1"/>
        <end position="20"/>
    </location>
</feature>
<evidence type="ECO:0000313" key="2">
    <source>
        <dbReference type="EMBL" id="EUA23028.1"/>
    </source>
</evidence>
<dbReference type="SUPFAM" id="SSF54427">
    <property type="entry name" value="NTF2-like"/>
    <property type="match status" value="1"/>
</dbReference>
<feature type="compositionally biased region" description="Polar residues" evidence="1">
    <location>
        <begin position="88"/>
        <end position="100"/>
    </location>
</feature>
<gene>
    <name evidence="2" type="ORF">I553_5484</name>
</gene>
<proteinExistence type="predicted"/>
<dbReference type="Gene3D" id="3.10.450.50">
    <property type="match status" value="1"/>
</dbReference>
<dbReference type="AlphaFoldDB" id="X7ZWB0"/>
<protein>
    <submittedName>
        <fullName evidence="2">Putative ketosteroid isomerase-like protein</fullName>
    </submittedName>
</protein>
<reference evidence="2" key="1">
    <citation type="submission" date="2014-01" db="EMBL/GenBank/DDBJ databases">
        <authorList>
            <person name="Brown-Elliot B."/>
            <person name="Wallace R."/>
            <person name="Lenaerts A."/>
            <person name="Ordway D."/>
            <person name="DeGroote M.A."/>
            <person name="Parker T."/>
            <person name="Sizemore C."/>
            <person name="Tallon L.J."/>
            <person name="Sadzewicz L.K."/>
            <person name="Sengamalay N."/>
            <person name="Fraser C.M."/>
            <person name="Hine E."/>
            <person name="Shefchek K.A."/>
            <person name="Das S.P."/>
            <person name="Tettelin H."/>
        </authorList>
    </citation>
    <scope>NUCLEOTIDE SEQUENCE [LARGE SCALE GENOMIC DNA]</scope>
    <source>
        <strain evidence="2">4042</strain>
    </source>
</reference>
<feature type="compositionally biased region" description="Basic residues" evidence="1">
    <location>
        <begin position="51"/>
        <end position="62"/>
    </location>
</feature>
<evidence type="ECO:0000256" key="1">
    <source>
        <dbReference type="SAM" id="MobiDB-lite"/>
    </source>
</evidence>